<sequence length="133" mass="15297">MPPILYPITLPHRARHAFTARRRTRLRSGSSLLWWLANSWRFLPAHTPTAPAHTYPPQAAIPLCCMAAPNGRGFRLLPNFIFQGQRGGEASAQDLQRAQGNHQNNKIGNHRYPLQVFHFSKIRVVQEIHKHFY</sequence>
<protein>
    <submittedName>
        <fullName evidence="1">Uncharacterized protein</fullName>
    </submittedName>
</protein>
<organism evidence="1 2">
    <name type="scientific">Xanthocytophaga flava</name>
    <dbReference type="NCBI Taxonomy" id="3048013"/>
    <lineage>
        <taxon>Bacteria</taxon>
        <taxon>Pseudomonadati</taxon>
        <taxon>Bacteroidota</taxon>
        <taxon>Cytophagia</taxon>
        <taxon>Cytophagales</taxon>
        <taxon>Rhodocytophagaceae</taxon>
        <taxon>Xanthocytophaga</taxon>
    </lineage>
</organism>
<dbReference type="EMBL" id="JASJOT010000060">
    <property type="protein sequence ID" value="MDJ1498802.1"/>
    <property type="molecule type" value="Genomic_DNA"/>
</dbReference>
<reference evidence="1 2" key="1">
    <citation type="submission" date="2023-05" db="EMBL/GenBank/DDBJ databases">
        <authorList>
            <person name="Zhang X."/>
        </authorList>
    </citation>
    <scope>NUCLEOTIDE SEQUENCE [LARGE SCALE GENOMIC DNA]</scope>
    <source>
        <strain evidence="1 2">DM2B3-1</strain>
    </source>
</reference>
<evidence type="ECO:0000313" key="1">
    <source>
        <dbReference type="EMBL" id="MDJ1498802.1"/>
    </source>
</evidence>
<gene>
    <name evidence="1" type="ORF">QNI19_38085</name>
</gene>
<accession>A0ABT7D0V3</accession>
<dbReference type="Proteomes" id="UP001228581">
    <property type="component" value="Unassembled WGS sequence"/>
</dbReference>
<keyword evidence="2" id="KW-1185">Reference proteome</keyword>
<evidence type="ECO:0000313" key="2">
    <source>
        <dbReference type="Proteomes" id="UP001228581"/>
    </source>
</evidence>
<proteinExistence type="predicted"/>
<comment type="caution">
    <text evidence="1">The sequence shown here is derived from an EMBL/GenBank/DDBJ whole genome shotgun (WGS) entry which is preliminary data.</text>
</comment>
<dbReference type="RefSeq" id="WP_314005598.1">
    <property type="nucleotide sequence ID" value="NZ_JASJOT010000060.1"/>
</dbReference>
<name>A0ABT7D0V3_9BACT</name>